<protein>
    <submittedName>
        <fullName evidence="2">Phosphodiester glycosidase family protein</fullName>
    </submittedName>
</protein>
<dbReference type="RefSeq" id="WP_377497819.1">
    <property type="nucleotide sequence ID" value="NZ_JBHMDO010000033.1"/>
</dbReference>
<sequence>MKELLGMKKHNHWRSGLLILGATVLLAGGGAAGTGIGMPRAEVDAATSVTQLSYPAGTVTTAANNRVPLADRLIAPASAVIAYTTGNPAVAKVNEKGVLLPVAPGRTTITVKAFTDEGASSMSLPVVVTAAKPLAGKATYASRRVNAGGRTFTVHTVTVPKGTPVTAGLASRQVGSAQSLTAIAAAYRADTAINGTFFEAYNGTPDPYGNVISNGIPAHIGNTGTTVGFRWDGTAVMDTLRLGIAGSVANEKGPRSWYAYFLNRTPVSDTTATLFTPARGSRIGFAAEKAIIVRSGAVVRIARGENAAIPADGFVIVFAGKESGQADRFQVGAKVDYTFTYRNDAGKELDWSDVHTAIGAGPRLVKDGKIAVDPAAEGFKDPKILTGGGARSGIAILKNGSVMLATVPGATMKQWALIMQQLGAAQAMNLDGGASSGLLTGGKTVTTPGRALSNALVFGANLKW</sequence>
<dbReference type="EMBL" id="JBHMDO010000033">
    <property type="protein sequence ID" value="MFB9328483.1"/>
    <property type="molecule type" value="Genomic_DNA"/>
</dbReference>
<accession>A0ABV5KVP9</accession>
<dbReference type="PANTHER" id="PTHR40446:SF2">
    <property type="entry name" value="N-ACETYLGLUCOSAMINE-1-PHOSPHODIESTER ALPHA-N-ACETYLGLUCOSAMINIDASE"/>
    <property type="match status" value="1"/>
</dbReference>
<dbReference type="InterPro" id="IPR018711">
    <property type="entry name" value="NAGPA"/>
</dbReference>
<keyword evidence="2" id="KW-0326">Glycosidase</keyword>
<name>A0ABV5KVP9_9BACL</name>
<gene>
    <name evidence="2" type="ORF">ACFFSY_21330</name>
</gene>
<dbReference type="Pfam" id="PF09992">
    <property type="entry name" value="NAGPA"/>
    <property type="match status" value="1"/>
</dbReference>
<comment type="caution">
    <text evidence="2">The sequence shown here is derived from an EMBL/GenBank/DDBJ whole genome shotgun (WGS) entry which is preliminary data.</text>
</comment>
<dbReference type="Gene3D" id="2.60.40.1080">
    <property type="match status" value="1"/>
</dbReference>
<dbReference type="Proteomes" id="UP001589747">
    <property type="component" value="Unassembled WGS sequence"/>
</dbReference>
<dbReference type="GO" id="GO:0016798">
    <property type="term" value="F:hydrolase activity, acting on glycosyl bonds"/>
    <property type="evidence" value="ECO:0007669"/>
    <property type="project" value="UniProtKB-KW"/>
</dbReference>
<evidence type="ECO:0000313" key="3">
    <source>
        <dbReference type="Proteomes" id="UP001589747"/>
    </source>
</evidence>
<evidence type="ECO:0000313" key="2">
    <source>
        <dbReference type="EMBL" id="MFB9328483.1"/>
    </source>
</evidence>
<dbReference type="InterPro" id="IPR008964">
    <property type="entry name" value="Invasin/intimin_cell_adhesion"/>
</dbReference>
<organism evidence="2 3">
    <name type="scientific">Paenibacillus aurantiacus</name>
    <dbReference type="NCBI Taxonomy" id="1936118"/>
    <lineage>
        <taxon>Bacteria</taxon>
        <taxon>Bacillati</taxon>
        <taxon>Bacillota</taxon>
        <taxon>Bacilli</taxon>
        <taxon>Bacillales</taxon>
        <taxon>Paenibacillaceae</taxon>
        <taxon>Paenibacillus</taxon>
    </lineage>
</organism>
<dbReference type="PANTHER" id="PTHR40446">
    <property type="entry name" value="N-ACETYLGLUCOSAMINE-1-PHOSPHODIESTER ALPHA-N-ACETYLGLUCOSAMINIDASE"/>
    <property type="match status" value="1"/>
</dbReference>
<evidence type="ECO:0000259" key="1">
    <source>
        <dbReference type="Pfam" id="PF09992"/>
    </source>
</evidence>
<proteinExistence type="predicted"/>
<feature type="domain" description="Phosphodiester glycosidase" evidence="1">
    <location>
        <begin position="291"/>
        <end position="458"/>
    </location>
</feature>
<reference evidence="2 3" key="1">
    <citation type="submission" date="2024-09" db="EMBL/GenBank/DDBJ databases">
        <authorList>
            <person name="Sun Q."/>
            <person name="Mori K."/>
        </authorList>
    </citation>
    <scope>NUCLEOTIDE SEQUENCE [LARGE SCALE GENOMIC DNA]</scope>
    <source>
        <strain evidence="2 3">TISTR 2452</strain>
    </source>
</reference>
<keyword evidence="2" id="KW-0378">Hydrolase</keyword>
<dbReference type="SUPFAM" id="SSF49373">
    <property type="entry name" value="Invasin/intimin cell-adhesion fragments"/>
    <property type="match status" value="1"/>
</dbReference>
<keyword evidence="3" id="KW-1185">Reference proteome</keyword>